<feature type="transmembrane region" description="Helical" evidence="1">
    <location>
        <begin position="194"/>
        <end position="213"/>
    </location>
</feature>
<keyword evidence="1" id="KW-0472">Membrane</keyword>
<keyword evidence="3" id="KW-1185">Reference proteome</keyword>
<sequence>MLRKLLKYELRATGKVLIPMYLAILGMCIINSIFISSNVSLINKQIFGIVTMALLVALITLTIVICIQRFKKNLLEDEGYLMFTLPLSSTKLILSKYISSVLWIIATIIVTIISYSIFMIQQATSIGMIYGSGITLYIDDKVISFQELTRTNKDLIVIILSILLFISILSIIVFIVYNSIAISQLSIFAKYKNISAILIFITISSLVTILNTINNNIGLKPDISNLEFMGAFIKVMTLGILQNIFIIIILYII</sequence>
<keyword evidence="1" id="KW-0812">Transmembrane</keyword>
<comment type="caution">
    <text evidence="2">The sequence shown here is derived from an EMBL/GenBank/DDBJ whole genome shotgun (WGS) entry which is preliminary data.</text>
</comment>
<gene>
    <name evidence="2" type="ORF">GCM10008917_14560</name>
</gene>
<evidence type="ECO:0000313" key="2">
    <source>
        <dbReference type="EMBL" id="GAA0863758.1"/>
    </source>
</evidence>
<proteinExistence type="predicted"/>
<evidence type="ECO:0000256" key="1">
    <source>
        <dbReference type="SAM" id="Phobius"/>
    </source>
</evidence>
<feature type="transmembrane region" description="Helical" evidence="1">
    <location>
        <begin position="233"/>
        <end position="252"/>
    </location>
</feature>
<accession>A0ABP3XDN0</accession>
<name>A0ABP3XDN0_9FIRM</name>
<keyword evidence="1" id="KW-1133">Transmembrane helix</keyword>
<protein>
    <submittedName>
        <fullName evidence="2">ABC transporter permease</fullName>
    </submittedName>
</protein>
<dbReference type="RefSeq" id="WP_346044387.1">
    <property type="nucleotide sequence ID" value="NZ_BAAACP010000007.1"/>
</dbReference>
<feature type="transmembrane region" description="Helical" evidence="1">
    <location>
        <begin position="46"/>
        <end position="67"/>
    </location>
</feature>
<evidence type="ECO:0000313" key="3">
    <source>
        <dbReference type="Proteomes" id="UP001400965"/>
    </source>
</evidence>
<reference evidence="3" key="1">
    <citation type="journal article" date="2019" name="Int. J. Syst. Evol. Microbiol.">
        <title>The Global Catalogue of Microorganisms (GCM) 10K type strain sequencing project: providing services to taxonomists for standard genome sequencing and annotation.</title>
        <authorList>
            <consortium name="The Broad Institute Genomics Platform"/>
            <consortium name="The Broad Institute Genome Sequencing Center for Infectious Disease"/>
            <person name="Wu L."/>
            <person name="Ma J."/>
        </authorList>
    </citation>
    <scope>NUCLEOTIDE SEQUENCE [LARGE SCALE GENOMIC DNA]</scope>
    <source>
        <strain evidence="3">JCM 6486</strain>
    </source>
</reference>
<dbReference type="Proteomes" id="UP001400965">
    <property type="component" value="Unassembled WGS sequence"/>
</dbReference>
<feature type="transmembrane region" description="Helical" evidence="1">
    <location>
        <begin position="155"/>
        <end position="182"/>
    </location>
</feature>
<feature type="transmembrane region" description="Helical" evidence="1">
    <location>
        <begin position="97"/>
        <end position="118"/>
    </location>
</feature>
<organism evidence="2 3">
    <name type="scientific">Paraclostridium tenue</name>
    <dbReference type="NCBI Taxonomy" id="1737"/>
    <lineage>
        <taxon>Bacteria</taxon>
        <taxon>Bacillati</taxon>
        <taxon>Bacillota</taxon>
        <taxon>Clostridia</taxon>
        <taxon>Peptostreptococcales</taxon>
        <taxon>Peptostreptococcaceae</taxon>
        <taxon>Paraclostridium</taxon>
    </lineage>
</organism>
<dbReference type="EMBL" id="BAAACP010000007">
    <property type="protein sequence ID" value="GAA0863758.1"/>
    <property type="molecule type" value="Genomic_DNA"/>
</dbReference>
<feature type="transmembrane region" description="Helical" evidence="1">
    <location>
        <begin position="12"/>
        <end position="34"/>
    </location>
</feature>